<dbReference type="InterPro" id="IPR044730">
    <property type="entry name" value="RNase_H-like_dom_plant"/>
</dbReference>
<reference evidence="2 3" key="1">
    <citation type="submission" date="2021-03" db="EMBL/GenBank/DDBJ databases">
        <authorList>
            <person name="King G.J."/>
            <person name="Bancroft I."/>
            <person name="Baten A."/>
            <person name="Bloomfield J."/>
            <person name="Borpatragohain P."/>
            <person name="He Z."/>
            <person name="Irish N."/>
            <person name="Irwin J."/>
            <person name="Liu K."/>
            <person name="Mauleon R.P."/>
            <person name="Moore J."/>
            <person name="Morris R."/>
            <person name="Ostergaard L."/>
            <person name="Wang B."/>
            <person name="Wells R."/>
        </authorList>
    </citation>
    <scope>NUCLEOTIDE SEQUENCE [LARGE SCALE GENOMIC DNA]</scope>
    <source>
        <strain evidence="2">R-o-18</strain>
        <tissue evidence="2">Leaf</tissue>
    </source>
</reference>
<dbReference type="InterPro" id="IPR002156">
    <property type="entry name" value="RNaseH_domain"/>
</dbReference>
<organism evidence="2 3">
    <name type="scientific">Brassica rapa subsp. trilocularis</name>
    <dbReference type="NCBI Taxonomy" id="1813537"/>
    <lineage>
        <taxon>Eukaryota</taxon>
        <taxon>Viridiplantae</taxon>
        <taxon>Streptophyta</taxon>
        <taxon>Embryophyta</taxon>
        <taxon>Tracheophyta</taxon>
        <taxon>Spermatophyta</taxon>
        <taxon>Magnoliopsida</taxon>
        <taxon>eudicotyledons</taxon>
        <taxon>Gunneridae</taxon>
        <taxon>Pentapetalae</taxon>
        <taxon>rosids</taxon>
        <taxon>malvids</taxon>
        <taxon>Brassicales</taxon>
        <taxon>Brassicaceae</taxon>
        <taxon>Brassiceae</taxon>
        <taxon>Brassica</taxon>
    </lineage>
</organism>
<proteinExistence type="predicted"/>
<sequence>MDTSGPPQRNAQARWRCQVDASWINERDITGIGFVLMDVDFPMLYGARTNICTKSPLQAEAEDCEQLVKLIQKKEDWPALALEEIQALSKEFSEIYVAYIPRSLNFRADSFAKGARSRASDTAFVNPFAPSWLAPQAKLRVTN</sequence>
<protein>
    <recommendedName>
        <fullName evidence="1">RNase H type-1 domain-containing protein</fullName>
    </recommendedName>
</protein>
<evidence type="ECO:0000313" key="3">
    <source>
        <dbReference type="Proteomes" id="UP000823674"/>
    </source>
</evidence>
<name>A0ABQ7NYB3_BRACM</name>
<gene>
    <name evidence="2" type="primary">A01p038930.1_BraROA</name>
    <name evidence="2" type="ORF">IGI04_002241</name>
</gene>
<keyword evidence="3" id="KW-1185">Reference proteome</keyword>
<evidence type="ECO:0000313" key="2">
    <source>
        <dbReference type="EMBL" id="KAG5414674.1"/>
    </source>
</evidence>
<accession>A0ABQ7NYB3</accession>
<feature type="domain" description="RNase H type-1" evidence="1">
    <location>
        <begin position="63"/>
        <end position="114"/>
    </location>
</feature>
<comment type="caution">
    <text evidence="2">The sequence shown here is derived from an EMBL/GenBank/DDBJ whole genome shotgun (WGS) entry which is preliminary data.</text>
</comment>
<dbReference type="Pfam" id="PF13456">
    <property type="entry name" value="RVT_3"/>
    <property type="match status" value="1"/>
</dbReference>
<dbReference type="CDD" id="cd06222">
    <property type="entry name" value="RNase_H_like"/>
    <property type="match status" value="1"/>
</dbReference>
<evidence type="ECO:0000259" key="1">
    <source>
        <dbReference type="Pfam" id="PF13456"/>
    </source>
</evidence>
<dbReference type="Proteomes" id="UP000823674">
    <property type="component" value="Chromosome A01"/>
</dbReference>
<dbReference type="EMBL" id="JADBGQ010000001">
    <property type="protein sequence ID" value="KAG5414674.1"/>
    <property type="molecule type" value="Genomic_DNA"/>
</dbReference>